<protein>
    <recommendedName>
        <fullName evidence="4">Colicin V synthesis protein</fullName>
    </recommendedName>
</protein>
<accession>A0A7Y6TUG2</accession>
<evidence type="ECO:0000256" key="1">
    <source>
        <dbReference type="SAM" id="Phobius"/>
    </source>
</evidence>
<evidence type="ECO:0008006" key="4">
    <source>
        <dbReference type="Google" id="ProtNLM"/>
    </source>
</evidence>
<name>A0A7Y6TUG2_9GAMM</name>
<dbReference type="Proteomes" id="UP000566985">
    <property type="component" value="Unassembled WGS sequence"/>
</dbReference>
<gene>
    <name evidence="2" type="ORF">HU668_22745</name>
</gene>
<comment type="caution">
    <text evidence="2">The sequence shown here is derived from an EMBL/GenBank/DDBJ whole genome shotgun (WGS) entry which is preliminary data.</text>
</comment>
<keyword evidence="1" id="KW-0472">Membrane</keyword>
<sequence length="109" mass="10529">MRELNAFEVSSVSGAYGDNFLANIAEGAVCAIGGAVIGAWTLAILGGRGASSSDVIGIGGGLTSLVGMIGGAIAGAVAGAVYGTYVGYEAGLVMAQDLLTDIMKGMPGA</sequence>
<organism evidence="2 3">
    <name type="scientific">Pantoea brenneri</name>
    <dbReference type="NCBI Taxonomy" id="472694"/>
    <lineage>
        <taxon>Bacteria</taxon>
        <taxon>Pseudomonadati</taxon>
        <taxon>Pseudomonadota</taxon>
        <taxon>Gammaproteobacteria</taxon>
        <taxon>Enterobacterales</taxon>
        <taxon>Erwiniaceae</taxon>
        <taxon>Pantoea</taxon>
    </lineage>
</organism>
<feature type="transmembrane region" description="Helical" evidence="1">
    <location>
        <begin position="55"/>
        <end position="82"/>
    </location>
</feature>
<dbReference type="RefSeq" id="WP_069729887.1">
    <property type="nucleotide sequence ID" value="NZ_JABWPE010000049.1"/>
</dbReference>
<evidence type="ECO:0000313" key="3">
    <source>
        <dbReference type="Proteomes" id="UP000566985"/>
    </source>
</evidence>
<dbReference type="EMBL" id="JABWPM010000048">
    <property type="protein sequence ID" value="NUY99254.1"/>
    <property type="molecule type" value="Genomic_DNA"/>
</dbReference>
<dbReference type="GeneID" id="57348032"/>
<keyword evidence="1" id="KW-0812">Transmembrane</keyword>
<proteinExistence type="predicted"/>
<reference evidence="2 3" key="1">
    <citation type="submission" date="2020-05" db="EMBL/GenBank/DDBJ databases">
        <title>Whole Genome Sequences of Enterobacteriales Associated with the International Space Station.</title>
        <authorList>
            <person name="Bharadwaj A."/>
            <person name="Daudu R."/>
            <person name="Singh N."/>
            <person name="Wood J."/>
            <person name="Debieu M."/>
            <person name="Mason C."/>
            <person name="Wang C."/>
            <person name="Venkateswaran K."/>
        </authorList>
    </citation>
    <scope>NUCLEOTIDE SEQUENCE [LARGE SCALE GENOMIC DNA]</scope>
    <source>
        <strain evidence="2 3">IF5SW-B1</strain>
    </source>
</reference>
<dbReference type="AlphaFoldDB" id="A0A7Y6TUG2"/>
<keyword evidence="1" id="KW-1133">Transmembrane helix</keyword>
<feature type="transmembrane region" description="Helical" evidence="1">
    <location>
        <begin position="20"/>
        <end position="43"/>
    </location>
</feature>
<evidence type="ECO:0000313" key="2">
    <source>
        <dbReference type="EMBL" id="NUY99254.1"/>
    </source>
</evidence>